<dbReference type="OrthoDB" id="6084983at2759"/>
<protein>
    <submittedName>
        <fullName evidence="2">DgyrCDS14754</fullName>
    </submittedName>
</protein>
<dbReference type="PROSITE" id="PS50022">
    <property type="entry name" value="FA58C_3"/>
    <property type="match status" value="1"/>
</dbReference>
<proteinExistence type="predicted"/>
<gene>
    <name evidence="2" type="ORF">DGYR_LOCUS13917</name>
</gene>
<feature type="domain" description="F5/8 type C" evidence="1">
    <location>
        <begin position="29"/>
        <end position="160"/>
    </location>
</feature>
<dbReference type="Proteomes" id="UP000549394">
    <property type="component" value="Unassembled WGS sequence"/>
</dbReference>
<keyword evidence="3" id="KW-1185">Reference proteome</keyword>
<dbReference type="AlphaFoldDB" id="A0A7I8WER8"/>
<name>A0A7I8WER8_9ANNE</name>
<reference evidence="2 3" key="1">
    <citation type="submission" date="2020-08" db="EMBL/GenBank/DDBJ databases">
        <authorList>
            <person name="Hejnol A."/>
        </authorList>
    </citation>
    <scope>NUCLEOTIDE SEQUENCE [LARGE SCALE GENOMIC DNA]</scope>
</reference>
<evidence type="ECO:0000313" key="3">
    <source>
        <dbReference type="Proteomes" id="UP000549394"/>
    </source>
</evidence>
<dbReference type="InterPro" id="IPR000421">
    <property type="entry name" value="FA58C"/>
</dbReference>
<dbReference type="SUPFAM" id="SSF49785">
    <property type="entry name" value="Galactose-binding domain-like"/>
    <property type="match status" value="1"/>
</dbReference>
<comment type="caution">
    <text evidence="2">The sequence shown here is derived from an EMBL/GenBank/DDBJ whole genome shotgun (WGS) entry which is preliminary data.</text>
</comment>
<dbReference type="EMBL" id="CAJFCJ010000072">
    <property type="protein sequence ID" value="CAD5126683.1"/>
    <property type="molecule type" value="Genomic_DNA"/>
</dbReference>
<evidence type="ECO:0000313" key="2">
    <source>
        <dbReference type="EMBL" id="CAD5126683.1"/>
    </source>
</evidence>
<dbReference type="InterPro" id="IPR008979">
    <property type="entry name" value="Galactose-bd-like_sf"/>
</dbReference>
<sequence length="160" mass="18965">MYWRKFTLLKDISAIFIIFSPFCFNLETCQHKKVGIFDSNKFPNSRFTDFLRYNDNRPEYVRITYPNQEYSWNTIEAGEGWIQVDLGEVYEIHGLDIRGRCWCAGSSQSYYYTKTFKLLYGLEDGGLSFCKDKEGNNEMFYGNDENSWNDTIHINLNMKI</sequence>
<evidence type="ECO:0000259" key="1">
    <source>
        <dbReference type="PROSITE" id="PS50022"/>
    </source>
</evidence>
<dbReference type="Gene3D" id="2.60.120.260">
    <property type="entry name" value="Galactose-binding domain-like"/>
    <property type="match status" value="1"/>
</dbReference>
<accession>A0A7I8WER8</accession>
<organism evidence="2 3">
    <name type="scientific">Dimorphilus gyrociliatus</name>
    <dbReference type="NCBI Taxonomy" id="2664684"/>
    <lineage>
        <taxon>Eukaryota</taxon>
        <taxon>Metazoa</taxon>
        <taxon>Spiralia</taxon>
        <taxon>Lophotrochozoa</taxon>
        <taxon>Annelida</taxon>
        <taxon>Polychaeta</taxon>
        <taxon>Polychaeta incertae sedis</taxon>
        <taxon>Dinophilidae</taxon>
        <taxon>Dimorphilus</taxon>
    </lineage>
</organism>